<protein>
    <recommendedName>
        <fullName evidence="7">Thioredoxin domain-containing protein</fullName>
    </recommendedName>
</protein>
<dbReference type="Proteomes" id="UP000016462">
    <property type="component" value="Unassembled WGS sequence"/>
</dbReference>
<evidence type="ECO:0000313" key="8">
    <source>
        <dbReference type="EMBL" id="ERG63431.1"/>
    </source>
</evidence>
<dbReference type="AlphaFoldDB" id="U1MNF5"/>
<dbReference type="Gene3D" id="1.25.40.10">
    <property type="entry name" value="Tetratricopeptide repeat domain"/>
    <property type="match status" value="1"/>
</dbReference>
<sequence length="303" mass="31708">MGGAVDLSALAARHEQPAAAPASGGAPGGVPSAIIDVTDADFAQVVELSNRVPVIIDIWAEWCGPCKQLSPVLERLIEGHGGRLVLAKVDADANPQLVQAFNAQSIPTVAAVIGGRPAPLFTGALPEEQVKDVLEQVLAFAEQQGITGRVPVGDGEEAPAEPAPEPVPPLHQEAYDALEIGDLPAAIAAFEKAIAQNPRDAEAIAGLAQVSLLSRLQGKSADEVRAAAAADPRDIDAQMLAADLDLSGGHVEDAFLRLLELMATLSGDEKQDVRLRLLDHFEIVGLDDPRVVAARKRLTALLY</sequence>
<dbReference type="EMBL" id="ASHR01000032">
    <property type="protein sequence ID" value="ERG63431.1"/>
    <property type="molecule type" value="Genomic_DNA"/>
</dbReference>
<comment type="caution">
    <text evidence="8">The sequence shown here is derived from an EMBL/GenBank/DDBJ whole genome shotgun (WGS) entry which is preliminary data.</text>
</comment>
<evidence type="ECO:0000256" key="2">
    <source>
        <dbReference type="ARBA" id="ARBA00022448"/>
    </source>
</evidence>
<dbReference type="PANTHER" id="PTHR45663">
    <property type="entry name" value="GEO12009P1"/>
    <property type="match status" value="1"/>
</dbReference>
<evidence type="ECO:0000256" key="6">
    <source>
        <dbReference type="SAM" id="MobiDB-lite"/>
    </source>
</evidence>
<feature type="domain" description="Thioredoxin" evidence="7">
    <location>
        <begin position="9"/>
        <end position="139"/>
    </location>
</feature>
<dbReference type="GO" id="GO:0006950">
    <property type="term" value="P:response to stress"/>
    <property type="evidence" value="ECO:0007669"/>
    <property type="project" value="UniProtKB-ARBA"/>
</dbReference>
<keyword evidence="3" id="KW-0249">Electron transport</keyword>
<evidence type="ECO:0000256" key="5">
    <source>
        <dbReference type="ARBA" id="ARBA00023284"/>
    </source>
</evidence>
<dbReference type="GO" id="GO:0005737">
    <property type="term" value="C:cytoplasm"/>
    <property type="evidence" value="ECO:0007669"/>
    <property type="project" value="TreeGrafter"/>
</dbReference>
<dbReference type="CDD" id="cd02956">
    <property type="entry name" value="ybbN"/>
    <property type="match status" value="1"/>
</dbReference>
<keyword evidence="4" id="KW-1015">Disulfide bond</keyword>
<dbReference type="InterPro" id="IPR013766">
    <property type="entry name" value="Thioredoxin_domain"/>
</dbReference>
<dbReference type="InterPro" id="IPR011990">
    <property type="entry name" value="TPR-like_helical_dom_sf"/>
</dbReference>
<dbReference type="Pfam" id="PF00085">
    <property type="entry name" value="Thioredoxin"/>
    <property type="match status" value="1"/>
</dbReference>
<proteinExistence type="inferred from homology"/>
<comment type="similarity">
    <text evidence="1">Belongs to the thioredoxin family.</text>
</comment>
<keyword evidence="2" id="KW-0813">Transport</keyword>
<dbReference type="PROSITE" id="PS51352">
    <property type="entry name" value="THIOREDOXIN_2"/>
    <property type="match status" value="1"/>
</dbReference>
<keyword evidence="5" id="KW-0676">Redox-active center</keyword>
<name>U1MNF5_9MICO</name>
<dbReference type="InterPro" id="IPR017937">
    <property type="entry name" value="Thioredoxin_CS"/>
</dbReference>
<evidence type="ECO:0000259" key="7">
    <source>
        <dbReference type="PROSITE" id="PS51352"/>
    </source>
</evidence>
<keyword evidence="9" id="KW-1185">Reference proteome</keyword>
<feature type="region of interest" description="Disordered" evidence="6">
    <location>
        <begin position="148"/>
        <end position="167"/>
    </location>
</feature>
<dbReference type="SUPFAM" id="SSF52833">
    <property type="entry name" value="Thioredoxin-like"/>
    <property type="match status" value="1"/>
</dbReference>
<evidence type="ECO:0000256" key="4">
    <source>
        <dbReference type="ARBA" id="ARBA00023157"/>
    </source>
</evidence>
<evidence type="ECO:0000313" key="9">
    <source>
        <dbReference type="Proteomes" id="UP000016462"/>
    </source>
</evidence>
<gene>
    <name evidence="8" type="ORF">L332_03065</name>
</gene>
<dbReference type="SUPFAM" id="SSF48452">
    <property type="entry name" value="TPR-like"/>
    <property type="match status" value="1"/>
</dbReference>
<reference evidence="8 9" key="1">
    <citation type="journal article" date="2013" name="Genome Announc.">
        <title>First draft genome sequence from a member of the genus agrococcus, isolated from modern microbialites.</title>
        <authorList>
            <person name="White R.A.III."/>
            <person name="Grassa C.J."/>
            <person name="Suttle C.A."/>
        </authorList>
    </citation>
    <scope>NUCLEOTIDE SEQUENCE [LARGE SCALE GENOMIC DNA]</scope>
    <source>
        <strain evidence="8 9">RW1</strain>
    </source>
</reference>
<organism evidence="8 9">
    <name type="scientific">Agrococcus pavilionensis RW1</name>
    <dbReference type="NCBI Taxonomy" id="1330458"/>
    <lineage>
        <taxon>Bacteria</taxon>
        <taxon>Bacillati</taxon>
        <taxon>Actinomycetota</taxon>
        <taxon>Actinomycetes</taxon>
        <taxon>Micrococcales</taxon>
        <taxon>Microbacteriaceae</taxon>
        <taxon>Agrococcus</taxon>
    </lineage>
</organism>
<dbReference type="Pfam" id="PF14561">
    <property type="entry name" value="TPR_20"/>
    <property type="match status" value="1"/>
</dbReference>
<dbReference type="InterPro" id="IPR036249">
    <property type="entry name" value="Thioredoxin-like_sf"/>
</dbReference>
<evidence type="ECO:0000256" key="3">
    <source>
        <dbReference type="ARBA" id="ARBA00022982"/>
    </source>
</evidence>
<dbReference type="Gene3D" id="3.40.30.10">
    <property type="entry name" value="Glutaredoxin"/>
    <property type="match status" value="1"/>
</dbReference>
<dbReference type="GO" id="GO:0015035">
    <property type="term" value="F:protein-disulfide reductase activity"/>
    <property type="evidence" value="ECO:0007669"/>
    <property type="project" value="TreeGrafter"/>
</dbReference>
<accession>U1MNF5</accession>
<dbReference type="PROSITE" id="PS00194">
    <property type="entry name" value="THIOREDOXIN_1"/>
    <property type="match status" value="1"/>
</dbReference>
<dbReference type="PANTHER" id="PTHR45663:SF11">
    <property type="entry name" value="GEO12009P1"/>
    <property type="match status" value="1"/>
</dbReference>
<evidence type="ECO:0000256" key="1">
    <source>
        <dbReference type="ARBA" id="ARBA00008987"/>
    </source>
</evidence>